<keyword evidence="2 7" id="KW-0813">Transport</keyword>
<evidence type="ECO:0000256" key="5">
    <source>
        <dbReference type="ARBA" id="ARBA00022989"/>
    </source>
</evidence>
<keyword evidence="10" id="KW-1185">Reference proteome</keyword>
<keyword evidence="6 7" id="KW-0472">Membrane</keyword>
<feature type="domain" description="ABC transmembrane type-1" evidence="8">
    <location>
        <begin position="72"/>
        <end position="253"/>
    </location>
</feature>
<evidence type="ECO:0000256" key="1">
    <source>
        <dbReference type="ARBA" id="ARBA00004651"/>
    </source>
</evidence>
<feature type="transmembrane region" description="Helical" evidence="7">
    <location>
        <begin position="138"/>
        <end position="161"/>
    </location>
</feature>
<reference evidence="10" key="1">
    <citation type="journal article" date="2019" name="Int. J. Syst. Evol. Microbiol.">
        <title>The Global Catalogue of Microorganisms (GCM) 10K type strain sequencing project: providing services to taxonomists for standard genome sequencing and annotation.</title>
        <authorList>
            <consortium name="The Broad Institute Genomics Platform"/>
            <consortium name="The Broad Institute Genome Sequencing Center for Infectious Disease"/>
            <person name="Wu L."/>
            <person name="Ma J."/>
        </authorList>
    </citation>
    <scope>NUCLEOTIDE SEQUENCE [LARGE SCALE GENOMIC DNA]</scope>
    <source>
        <strain evidence="10">CGMCC 1.8859</strain>
    </source>
</reference>
<evidence type="ECO:0000313" key="9">
    <source>
        <dbReference type="EMBL" id="GGP22713.1"/>
    </source>
</evidence>
<evidence type="ECO:0000259" key="8">
    <source>
        <dbReference type="PROSITE" id="PS50928"/>
    </source>
</evidence>
<dbReference type="RefSeq" id="WP_188704891.1">
    <property type="nucleotide sequence ID" value="NZ_BMLX01000003.1"/>
</dbReference>
<organism evidence="9 10">
    <name type="scientific">Silvimonas iriomotensis</name>
    <dbReference type="NCBI Taxonomy" id="449662"/>
    <lineage>
        <taxon>Bacteria</taxon>
        <taxon>Pseudomonadati</taxon>
        <taxon>Pseudomonadota</taxon>
        <taxon>Betaproteobacteria</taxon>
        <taxon>Neisseriales</taxon>
        <taxon>Chitinibacteraceae</taxon>
        <taxon>Silvimonas</taxon>
    </lineage>
</organism>
<feature type="transmembrane region" description="Helical" evidence="7">
    <location>
        <begin position="80"/>
        <end position="100"/>
    </location>
</feature>
<dbReference type="PANTHER" id="PTHR30151:SF25">
    <property type="entry name" value="TAURINE TRANSPORT SYSTEM PERMEASE PROTEIN TAUC"/>
    <property type="match status" value="1"/>
</dbReference>
<comment type="similarity">
    <text evidence="7">Belongs to the binding-protein-dependent transport system permease family.</text>
</comment>
<dbReference type="SUPFAM" id="SSF161098">
    <property type="entry name" value="MetI-like"/>
    <property type="match status" value="1"/>
</dbReference>
<keyword evidence="3" id="KW-1003">Cell membrane</keyword>
<dbReference type="CDD" id="cd06261">
    <property type="entry name" value="TM_PBP2"/>
    <property type="match status" value="1"/>
</dbReference>
<evidence type="ECO:0000256" key="3">
    <source>
        <dbReference type="ARBA" id="ARBA00022475"/>
    </source>
</evidence>
<keyword evidence="5 7" id="KW-1133">Transmembrane helix</keyword>
<name>A0ABQ2PBF6_9NEIS</name>
<gene>
    <name evidence="9" type="ORF">GCM10010970_27130</name>
</gene>
<dbReference type="PANTHER" id="PTHR30151">
    <property type="entry name" value="ALKANE SULFONATE ABC TRANSPORTER-RELATED, MEMBRANE SUBUNIT"/>
    <property type="match status" value="1"/>
</dbReference>
<feature type="transmembrane region" description="Helical" evidence="7">
    <location>
        <begin position="234"/>
        <end position="256"/>
    </location>
</feature>
<dbReference type="Pfam" id="PF00528">
    <property type="entry name" value="BPD_transp_1"/>
    <property type="match status" value="1"/>
</dbReference>
<dbReference type="PROSITE" id="PS50928">
    <property type="entry name" value="ABC_TM1"/>
    <property type="match status" value="1"/>
</dbReference>
<comment type="subcellular location">
    <subcellularLocation>
        <location evidence="1 7">Cell membrane</location>
        <topology evidence="1 7">Multi-pass membrane protein</topology>
    </subcellularLocation>
</comment>
<dbReference type="InterPro" id="IPR035906">
    <property type="entry name" value="MetI-like_sf"/>
</dbReference>
<evidence type="ECO:0000256" key="7">
    <source>
        <dbReference type="RuleBase" id="RU363032"/>
    </source>
</evidence>
<accession>A0ABQ2PBF6</accession>
<dbReference type="InterPro" id="IPR000515">
    <property type="entry name" value="MetI-like"/>
</dbReference>
<evidence type="ECO:0000256" key="4">
    <source>
        <dbReference type="ARBA" id="ARBA00022692"/>
    </source>
</evidence>
<dbReference type="Proteomes" id="UP000637267">
    <property type="component" value="Unassembled WGS sequence"/>
</dbReference>
<evidence type="ECO:0000313" key="10">
    <source>
        <dbReference type="Proteomes" id="UP000637267"/>
    </source>
</evidence>
<dbReference type="Gene3D" id="1.10.3720.10">
    <property type="entry name" value="MetI-like"/>
    <property type="match status" value="1"/>
</dbReference>
<comment type="caution">
    <text evidence="9">The sequence shown here is derived from an EMBL/GenBank/DDBJ whole genome shotgun (WGS) entry which is preliminary data.</text>
</comment>
<proteinExistence type="inferred from homology"/>
<sequence>MTTPTRTSWWRYLHPAAVPPALRGWVLPALILFLWWAGYASGRVASPLFVSPGKVLESAIELIRTGTLWQALSASLARDLAGFAVGTLAGLALGVVLGLFRLAENVFNPTLNAFKQVSIFAWVPLISLWFGLGDLAKIAFIALAAFWPAFINTLVAVRGVPKELVEVARVLGWHRLQLVRRVVLPAALPGIFSGVYLALIYAWLATLGSEYLLTAGTGIGNLLTDGQEQFRMDYVLLGVILVGLIGYGFTALADGVERYLTRWQRR</sequence>
<feature type="transmembrane region" description="Helical" evidence="7">
    <location>
        <begin position="21"/>
        <end position="39"/>
    </location>
</feature>
<protein>
    <recommendedName>
        <fullName evidence="8">ABC transmembrane type-1 domain-containing protein</fullName>
    </recommendedName>
</protein>
<keyword evidence="4 7" id="KW-0812">Transmembrane</keyword>
<evidence type="ECO:0000256" key="6">
    <source>
        <dbReference type="ARBA" id="ARBA00023136"/>
    </source>
</evidence>
<evidence type="ECO:0000256" key="2">
    <source>
        <dbReference type="ARBA" id="ARBA00022448"/>
    </source>
</evidence>
<feature type="transmembrane region" description="Helical" evidence="7">
    <location>
        <begin position="112"/>
        <end position="132"/>
    </location>
</feature>
<feature type="transmembrane region" description="Helical" evidence="7">
    <location>
        <begin position="182"/>
        <end position="204"/>
    </location>
</feature>
<dbReference type="EMBL" id="BMLX01000003">
    <property type="protein sequence ID" value="GGP22713.1"/>
    <property type="molecule type" value="Genomic_DNA"/>
</dbReference>